<comment type="similarity">
    <text evidence="1 6">Belongs to the peptidase M42 family.</text>
</comment>
<evidence type="ECO:0000256" key="3">
    <source>
        <dbReference type="ARBA" id="ARBA00022670"/>
    </source>
</evidence>
<evidence type="ECO:0000313" key="7">
    <source>
        <dbReference type="EMBL" id="MFD0960765.1"/>
    </source>
</evidence>
<keyword evidence="2" id="KW-0031">Aminopeptidase</keyword>
<dbReference type="EMBL" id="JBHTJZ010000024">
    <property type="protein sequence ID" value="MFD0960765.1"/>
    <property type="molecule type" value="Genomic_DNA"/>
</dbReference>
<dbReference type="InterPro" id="IPR008007">
    <property type="entry name" value="Peptidase_M42"/>
</dbReference>
<dbReference type="SUPFAM" id="SSF101821">
    <property type="entry name" value="Aminopeptidase/glucanase lid domain"/>
    <property type="match status" value="1"/>
</dbReference>
<comment type="caution">
    <text evidence="7">The sequence shown here is derived from an EMBL/GenBank/DDBJ whole genome shotgun (WGS) entry which is preliminary data.</text>
</comment>
<evidence type="ECO:0000256" key="2">
    <source>
        <dbReference type="ARBA" id="ARBA00022438"/>
    </source>
</evidence>
<accession>A0ABW3HTD8</accession>
<dbReference type="RefSeq" id="WP_377566010.1">
    <property type="nucleotide sequence ID" value="NZ_JBHTJZ010000024.1"/>
</dbReference>
<evidence type="ECO:0000256" key="6">
    <source>
        <dbReference type="PIRNR" id="PIRNR001123"/>
    </source>
</evidence>
<dbReference type="Proteomes" id="UP001596989">
    <property type="component" value="Unassembled WGS sequence"/>
</dbReference>
<keyword evidence="5" id="KW-0378">Hydrolase</keyword>
<dbReference type="Pfam" id="PF05343">
    <property type="entry name" value="Peptidase_M42"/>
    <property type="match status" value="1"/>
</dbReference>
<name>A0ABW3HTD8_9BACL</name>
<evidence type="ECO:0000313" key="8">
    <source>
        <dbReference type="Proteomes" id="UP001596989"/>
    </source>
</evidence>
<dbReference type="CDD" id="cd05656">
    <property type="entry name" value="M42_Frv"/>
    <property type="match status" value="1"/>
</dbReference>
<reference evidence="8" key="1">
    <citation type="journal article" date="2019" name="Int. J. Syst. Evol. Microbiol.">
        <title>The Global Catalogue of Microorganisms (GCM) 10K type strain sequencing project: providing services to taxonomists for standard genome sequencing and annotation.</title>
        <authorList>
            <consortium name="The Broad Institute Genomics Platform"/>
            <consortium name="The Broad Institute Genome Sequencing Center for Infectious Disease"/>
            <person name="Wu L."/>
            <person name="Ma J."/>
        </authorList>
    </citation>
    <scope>NUCLEOTIDE SEQUENCE [LARGE SCALE GENOMIC DNA]</scope>
    <source>
        <strain evidence="8">CCUG 59129</strain>
    </source>
</reference>
<keyword evidence="4" id="KW-0479">Metal-binding</keyword>
<dbReference type="PANTHER" id="PTHR32481:SF0">
    <property type="entry name" value="AMINOPEPTIDASE YPDE-RELATED"/>
    <property type="match status" value="1"/>
</dbReference>
<dbReference type="PIRSF" id="PIRSF001123">
    <property type="entry name" value="PepA_GA"/>
    <property type="match status" value="1"/>
</dbReference>
<gene>
    <name evidence="7" type="ORF">ACFQ2I_15350</name>
</gene>
<dbReference type="PANTHER" id="PTHR32481">
    <property type="entry name" value="AMINOPEPTIDASE"/>
    <property type="match status" value="1"/>
</dbReference>
<evidence type="ECO:0000256" key="4">
    <source>
        <dbReference type="ARBA" id="ARBA00022723"/>
    </source>
</evidence>
<evidence type="ECO:0000256" key="1">
    <source>
        <dbReference type="ARBA" id="ARBA00006272"/>
    </source>
</evidence>
<evidence type="ECO:0000256" key="5">
    <source>
        <dbReference type="ARBA" id="ARBA00022801"/>
    </source>
</evidence>
<keyword evidence="8" id="KW-1185">Reference proteome</keyword>
<dbReference type="Gene3D" id="3.40.630.10">
    <property type="entry name" value="Zn peptidases"/>
    <property type="match status" value="1"/>
</dbReference>
<dbReference type="InterPro" id="IPR023367">
    <property type="entry name" value="Peptidase_M42_dom2"/>
</dbReference>
<keyword evidence="3" id="KW-0645">Protease</keyword>
<dbReference type="InterPro" id="IPR051464">
    <property type="entry name" value="Peptidase_M42_aminopept"/>
</dbReference>
<proteinExistence type="inferred from homology"/>
<sequence>MHAETLSLFKTLTELPGAPGFESQVRAFVREQIAPVSDEIITDRLGSIFGVRRGEEGGPKIMVAGHMDEVGFMVTQITPHGMLKFSPLGGWNNGVLPAQRVQVITSSGALDGVIATPPMLGKDRDKTVDMEQMFIDIGAYSKEQAMELGVKPGQQIVPVCPFTPLADGRTIMAKAWDNRYGVGLAIELLKALKDEKLPNTLYAGATVQEEVGLKGAHTAAELIQPDIAYVLDASPAFDATGDRSAFGRLGDGTLLRILDGAMITHRGLVEFVTDIADSCGIKYQYYVGKGTTDASRVQLHGIGVPSTVIGICTRYAHTSSSLIHTEDYAQAKELLIQLVKHTDRSALETIVG</sequence>
<organism evidence="7 8">
    <name type="scientific">Paenibacillus chungangensis</name>
    <dbReference type="NCBI Taxonomy" id="696535"/>
    <lineage>
        <taxon>Bacteria</taxon>
        <taxon>Bacillati</taxon>
        <taxon>Bacillota</taxon>
        <taxon>Bacilli</taxon>
        <taxon>Bacillales</taxon>
        <taxon>Paenibacillaceae</taxon>
        <taxon>Paenibacillus</taxon>
    </lineage>
</organism>
<dbReference type="Gene3D" id="2.40.30.40">
    <property type="entry name" value="Peptidase M42, domain 2"/>
    <property type="match status" value="1"/>
</dbReference>
<dbReference type="SUPFAM" id="SSF53187">
    <property type="entry name" value="Zn-dependent exopeptidases"/>
    <property type="match status" value="1"/>
</dbReference>
<protein>
    <submittedName>
        <fullName evidence="7">M42 family metallopeptidase</fullName>
    </submittedName>
</protein>